<reference evidence="8" key="1">
    <citation type="submission" date="2018-09" db="EMBL/GenBank/DDBJ databases">
        <authorList>
            <person name="Kim I."/>
        </authorList>
    </citation>
    <scope>NUCLEOTIDE SEQUENCE [LARGE SCALE GENOMIC DNA]</scope>
    <source>
        <strain evidence="8">DD4a</strain>
    </source>
</reference>
<dbReference type="AlphaFoldDB" id="A0A3A1U8L2"/>
<name>A0A3A1U8L2_9MICO</name>
<feature type="transmembrane region" description="Helical" evidence="6">
    <location>
        <begin position="260"/>
        <end position="282"/>
    </location>
</feature>
<feature type="transmembrane region" description="Helical" evidence="6">
    <location>
        <begin position="294"/>
        <end position="316"/>
    </location>
</feature>
<evidence type="ECO:0000313" key="8">
    <source>
        <dbReference type="Proteomes" id="UP000265742"/>
    </source>
</evidence>
<feature type="transmembrane region" description="Helical" evidence="6">
    <location>
        <begin position="37"/>
        <end position="58"/>
    </location>
</feature>
<organism evidence="7 8">
    <name type="scientific">Amnibacterium setariae</name>
    <dbReference type="NCBI Taxonomy" id="2306585"/>
    <lineage>
        <taxon>Bacteria</taxon>
        <taxon>Bacillati</taxon>
        <taxon>Actinomycetota</taxon>
        <taxon>Actinomycetes</taxon>
        <taxon>Micrococcales</taxon>
        <taxon>Microbacteriaceae</taxon>
        <taxon>Amnibacterium</taxon>
    </lineage>
</organism>
<keyword evidence="5 6" id="KW-0472">Membrane</keyword>
<protein>
    <submittedName>
        <fullName evidence="7">MATE family efflux transporter</fullName>
    </submittedName>
</protein>
<keyword evidence="8" id="KW-1185">Reference proteome</keyword>
<evidence type="ECO:0000313" key="7">
    <source>
        <dbReference type="EMBL" id="RIX31408.1"/>
    </source>
</evidence>
<dbReference type="OrthoDB" id="5242355at2"/>
<feature type="transmembrane region" description="Helical" evidence="6">
    <location>
        <begin position="328"/>
        <end position="350"/>
    </location>
</feature>
<dbReference type="GO" id="GO:0005886">
    <property type="term" value="C:plasma membrane"/>
    <property type="evidence" value="ECO:0007669"/>
    <property type="project" value="TreeGrafter"/>
</dbReference>
<proteinExistence type="inferred from homology"/>
<gene>
    <name evidence="7" type="ORF">D1781_05890</name>
</gene>
<feature type="transmembrane region" description="Helical" evidence="6">
    <location>
        <begin position="226"/>
        <end position="254"/>
    </location>
</feature>
<evidence type="ECO:0000256" key="5">
    <source>
        <dbReference type="ARBA" id="ARBA00023136"/>
    </source>
</evidence>
<dbReference type="PANTHER" id="PTHR42893:SF46">
    <property type="entry name" value="PROTEIN DETOXIFICATION 44, CHLOROPLASTIC"/>
    <property type="match status" value="1"/>
</dbReference>
<dbReference type="InterPro" id="IPR044644">
    <property type="entry name" value="DinF-like"/>
</dbReference>
<evidence type="ECO:0000256" key="6">
    <source>
        <dbReference type="SAM" id="Phobius"/>
    </source>
</evidence>
<dbReference type="EMBL" id="QXTG01000001">
    <property type="protein sequence ID" value="RIX31408.1"/>
    <property type="molecule type" value="Genomic_DNA"/>
</dbReference>
<accession>A0A3A1U8L2</accession>
<dbReference type="NCBIfam" id="TIGR00797">
    <property type="entry name" value="matE"/>
    <property type="match status" value="1"/>
</dbReference>
<evidence type="ECO:0000256" key="4">
    <source>
        <dbReference type="ARBA" id="ARBA00022989"/>
    </source>
</evidence>
<evidence type="ECO:0000256" key="1">
    <source>
        <dbReference type="ARBA" id="ARBA00004141"/>
    </source>
</evidence>
<sequence>MPSLGALLAEPLFVATDTALVGHLGAAQLGGLGVAGAIVQTAVGLLVFLAYATTPAVARRLGAGDRAGAMRAGVDGLWLALGLGVLLALAGAVGGPALIGLFGASAATSAAAAAWLGIAVWGLPGMLVVVAATGFLRGLQDARTPLVVAAAGFAANAVLNALLIHPDGLGVRGSALGTVLAQTAMGVVLAAVCAARARREGAGLGPGLGGVVGAARAGGWLLLRTLALRIALVGTVVAATAHGTSALAATQVVFSLSSVLWLALDALAIAGQALIAHALGSGDAAEARAVLRRLLELSAAAGVVLGLGTAAVAPVVGRVFTADAAVLAAVPAGVLVLAVAMPLGAVVFALDGVLIGAGDGRYLALVGLANLVVAVPLLVLVAALPLAPAAAVAAVQAVFAVAYMAARAVTLLLRVRTGRWARVGA</sequence>
<feature type="transmembrane region" description="Helical" evidence="6">
    <location>
        <begin position="110"/>
        <end position="132"/>
    </location>
</feature>
<feature type="transmembrane region" description="Helical" evidence="6">
    <location>
        <begin position="362"/>
        <end position="384"/>
    </location>
</feature>
<dbReference type="GO" id="GO:0015297">
    <property type="term" value="F:antiporter activity"/>
    <property type="evidence" value="ECO:0007669"/>
    <property type="project" value="InterPro"/>
</dbReference>
<comment type="similarity">
    <text evidence="2">Belongs to the multi antimicrobial extrusion (MATE) (TC 2.A.66.1) family.</text>
</comment>
<comment type="subcellular location">
    <subcellularLocation>
        <location evidence="1">Membrane</location>
        <topology evidence="1">Multi-pass membrane protein</topology>
    </subcellularLocation>
</comment>
<dbReference type="GO" id="GO:0042910">
    <property type="term" value="F:xenobiotic transmembrane transporter activity"/>
    <property type="evidence" value="ECO:0007669"/>
    <property type="project" value="InterPro"/>
</dbReference>
<keyword evidence="4 6" id="KW-1133">Transmembrane helix</keyword>
<dbReference type="Pfam" id="PF01554">
    <property type="entry name" value="MatE"/>
    <property type="match status" value="2"/>
</dbReference>
<evidence type="ECO:0000256" key="3">
    <source>
        <dbReference type="ARBA" id="ARBA00022692"/>
    </source>
</evidence>
<feature type="transmembrane region" description="Helical" evidence="6">
    <location>
        <begin position="144"/>
        <end position="163"/>
    </location>
</feature>
<keyword evidence="3 6" id="KW-0812">Transmembrane</keyword>
<dbReference type="Proteomes" id="UP000265742">
    <property type="component" value="Unassembled WGS sequence"/>
</dbReference>
<dbReference type="PANTHER" id="PTHR42893">
    <property type="entry name" value="PROTEIN DETOXIFICATION 44, CHLOROPLASTIC-RELATED"/>
    <property type="match status" value="1"/>
</dbReference>
<comment type="caution">
    <text evidence="7">The sequence shown here is derived from an EMBL/GenBank/DDBJ whole genome shotgun (WGS) entry which is preliminary data.</text>
</comment>
<dbReference type="InterPro" id="IPR002528">
    <property type="entry name" value="MATE_fam"/>
</dbReference>
<feature type="transmembrane region" description="Helical" evidence="6">
    <location>
        <begin position="175"/>
        <end position="195"/>
    </location>
</feature>
<evidence type="ECO:0000256" key="2">
    <source>
        <dbReference type="ARBA" id="ARBA00010199"/>
    </source>
</evidence>
<feature type="transmembrane region" description="Helical" evidence="6">
    <location>
        <begin position="78"/>
        <end position="104"/>
    </location>
</feature>
<feature type="transmembrane region" description="Helical" evidence="6">
    <location>
        <begin position="390"/>
        <end position="413"/>
    </location>
</feature>